<dbReference type="InterPro" id="IPR047120">
    <property type="entry name" value="Pk/Esn/Tes"/>
</dbReference>
<organism evidence="2 3">
    <name type="scientific">Grantiella picta</name>
    <dbReference type="NCBI Taxonomy" id="266360"/>
    <lineage>
        <taxon>Eukaryota</taxon>
        <taxon>Metazoa</taxon>
        <taxon>Chordata</taxon>
        <taxon>Craniata</taxon>
        <taxon>Vertebrata</taxon>
        <taxon>Euteleostomi</taxon>
        <taxon>Archelosauria</taxon>
        <taxon>Archosauria</taxon>
        <taxon>Dinosauria</taxon>
        <taxon>Saurischia</taxon>
        <taxon>Theropoda</taxon>
        <taxon>Coelurosauria</taxon>
        <taxon>Aves</taxon>
        <taxon>Neognathae</taxon>
        <taxon>Neoaves</taxon>
        <taxon>Telluraves</taxon>
        <taxon>Australaves</taxon>
        <taxon>Passeriformes</taxon>
        <taxon>Meliphagoidea</taxon>
        <taxon>Meliphagidae</taxon>
        <taxon>Grantiella</taxon>
    </lineage>
</organism>
<comment type="caution">
    <text evidence="2">The sequence shown here is derived from an EMBL/GenBank/DDBJ whole genome shotgun (WGS) entry which is preliminary data.</text>
</comment>
<evidence type="ECO:0000313" key="2">
    <source>
        <dbReference type="EMBL" id="NWV40784.1"/>
    </source>
</evidence>
<feature type="non-terminal residue" evidence="2">
    <location>
        <position position="1"/>
    </location>
</feature>
<dbReference type="PANTHER" id="PTHR24211">
    <property type="entry name" value="LIM DOMAIN-CONTAINING PROTEIN"/>
    <property type="match status" value="1"/>
</dbReference>
<gene>
    <name evidence="2" type="primary">Pk</name>
    <name evidence="2" type="ORF">GRAPIC_R15402</name>
</gene>
<feature type="region of interest" description="Disordered" evidence="1">
    <location>
        <begin position="49"/>
        <end position="79"/>
    </location>
</feature>
<feature type="compositionally biased region" description="Low complexity" evidence="1">
    <location>
        <begin position="63"/>
        <end position="79"/>
    </location>
</feature>
<reference evidence="2 3" key="1">
    <citation type="submission" date="2019-09" db="EMBL/GenBank/DDBJ databases">
        <title>Bird 10,000 Genomes (B10K) Project - Family phase.</title>
        <authorList>
            <person name="Zhang G."/>
        </authorList>
    </citation>
    <scope>NUCLEOTIDE SEQUENCE [LARGE SCALE GENOMIC DNA]</scope>
    <source>
        <strain evidence="2">B10K-DU-029-50</strain>
        <tissue evidence="2">Heart</tissue>
    </source>
</reference>
<evidence type="ECO:0000256" key="1">
    <source>
        <dbReference type="SAM" id="MobiDB-lite"/>
    </source>
</evidence>
<dbReference type="Gene3D" id="2.10.110.10">
    <property type="entry name" value="Cysteine Rich Protein"/>
    <property type="match status" value="1"/>
</dbReference>
<accession>A0A7K6ENL6</accession>
<protein>
    <submittedName>
        <fullName evidence="2">PRIC1 protein</fullName>
    </submittedName>
</protein>
<keyword evidence="3" id="KW-1185">Reference proteome</keyword>
<sequence>APHVTHRGQHWHPLPGCFRCSLCCRPLLGKPFLPLGGQIFCSPRCAQSPPVPPRGDSARRSWAGAPPAGEELGPAGAGW</sequence>
<dbReference type="PANTHER" id="PTHR24211:SF22">
    <property type="entry name" value="TESTIN"/>
    <property type="match status" value="1"/>
</dbReference>
<dbReference type="Proteomes" id="UP000575029">
    <property type="component" value="Unassembled WGS sequence"/>
</dbReference>
<dbReference type="EMBL" id="VZRM01006426">
    <property type="protein sequence ID" value="NWV40784.1"/>
    <property type="molecule type" value="Genomic_DNA"/>
</dbReference>
<evidence type="ECO:0000313" key="3">
    <source>
        <dbReference type="Proteomes" id="UP000575029"/>
    </source>
</evidence>
<dbReference type="AlphaFoldDB" id="A0A7K6ENL6"/>
<proteinExistence type="predicted"/>
<name>A0A7K6ENL6_9PASS</name>
<feature type="non-terminal residue" evidence="2">
    <location>
        <position position="79"/>
    </location>
</feature>